<proteinExistence type="inferred from homology"/>
<dbReference type="GO" id="GO:0097036">
    <property type="term" value="P:regulation of plasma membrane sterol distribution"/>
    <property type="evidence" value="ECO:0007669"/>
    <property type="project" value="UniProtKB-UniRule"/>
</dbReference>
<keyword evidence="10" id="KW-0333">Golgi apparatus</keyword>
<dbReference type="AlphaFoldDB" id="A0A9W7DN37"/>
<keyword evidence="3 10" id="KW-0813">Transport</keyword>
<feature type="transmembrane region" description="Helical" evidence="10">
    <location>
        <begin position="338"/>
        <end position="364"/>
    </location>
</feature>
<evidence type="ECO:0000256" key="8">
    <source>
        <dbReference type="ARBA" id="ARBA00023098"/>
    </source>
</evidence>
<evidence type="ECO:0000313" key="12">
    <source>
        <dbReference type="Proteomes" id="UP001165063"/>
    </source>
</evidence>
<feature type="transmembrane region" description="Helical" evidence="10">
    <location>
        <begin position="142"/>
        <end position="162"/>
    </location>
</feature>
<evidence type="ECO:0000256" key="5">
    <source>
        <dbReference type="ARBA" id="ARBA00022824"/>
    </source>
</evidence>
<dbReference type="GO" id="GO:0032541">
    <property type="term" value="C:cortical endoplasmic reticulum"/>
    <property type="evidence" value="ECO:0007669"/>
    <property type="project" value="TreeGrafter"/>
</dbReference>
<dbReference type="InterPro" id="IPR007290">
    <property type="entry name" value="Arv1"/>
</dbReference>
<comment type="function">
    <text evidence="10">Mediator of sterol homeostasis involved in sterol uptake, trafficking and distribution into membranes.</text>
</comment>
<keyword evidence="12" id="KW-1185">Reference proteome</keyword>
<feature type="transmembrane region" description="Helical" evidence="10">
    <location>
        <begin position="376"/>
        <end position="395"/>
    </location>
</feature>
<accession>A0A9W7DN37</accession>
<gene>
    <name evidence="11" type="ORF">Amon01_000714400</name>
</gene>
<reference evidence="11" key="1">
    <citation type="submission" date="2023-04" db="EMBL/GenBank/DDBJ databases">
        <title>Ambrosiozyma monospora NBRC 1965.</title>
        <authorList>
            <person name="Ichikawa N."/>
            <person name="Sato H."/>
            <person name="Tonouchi N."/>
        </authorList>
    </citation>
    <scope>NUCLEOTIDE SEQUENCE</scope>
    <source>
        <strain evidence="11">NBRC 1965</strain>
    </source>
</reference>
<evidence type="ECO:0000256" key="9">
    <source>
        <dbReference type="ARBA" id="ARBA00023136"/>
    </source>
</evidence>
<dbReference type="GO" id="GO:0005789">
    <property type="term" value="C:endoplasmic reticulum membrane"/>
    <property type="evidence" value="ECO:0007669"/>
    <property type="project" value="UniProtKB-SubCell"/>
</dbReference>
<keyword evidence="8 10" id="KW-0443">Lipid metabolism</keyword>
<comment type="subcellular location">
    <subcellularLocation>
        <location evidence="1 10">Endoplasmic reticulum membrane</location>
        <topology evidence="1 10">Multi-pass membrane protein</topology>
    </subcellularLocation>
    <subcellularLocation>
        <location evidence="10">Golgi apparatus membrane</location>
        <topology evidence="10">Multi-pass membrane protein</topology>
    </subcellularLocation>
</comment>
<evidence type="ECO:0000256" key="4">
    <source>
        <dbReference type="ARBA" id="ARBA00022692"/>
    </source>
</evidence>
<keyword evidence="9 10" id="KW-0472">Membrane</keyword>
<keyword evidence="6 10" id="KW-1133">Transmembrane helix</keyword>
<dbReference type="Proteomes" id="UP001165063">
    <property type="component" value="Unassembled WGS sequence"/>
</dbReference>
<sequence>MICVECSAPTLTLYDKYKGNHIRLTICDNCHKVADKYIEYDKVLLFIDLMLLKPQAYKHTIYNMLMPEDTTTTEFRLNSSGNYGRSHYPYSHQHRSGNNNGNSNNNKYETYVYIENSNITENNGKSPKRTKKRFFFPSLNNLSLYWSAHLSSARLMILMLLFEVYLTWAYEEKNYIESGLTTSMVIRRVLNSFPVIFQYSFFLSQTILDTLVLDLSLQILISWFLGFGEEQRIIFHSVGSESGSVSDGVGVLNSGFNGSGYTGMGIPTAGGGRVSQRSGSRNNHSGTAMSNLSYSQSNLHNTTVSGSNNGNGNTPFFNSDSKISTIGTQDKVRVFSRAYFCGIITITILVSNLIKLFPIVMLIWPYDNFILNVTRTLVQLIHVVILIEAIHIVLMRNDNNQYWKVSLIIISSHLIKFVVTHFTIVLFFAFTSGYEDSNFTVWNLVVDEISQLRLKYHLIYELFNYIGV</sequence>
<dbReference type="OrthoDB" id="2192830at2759"/>
<evidence type="ECO:0000256" key="3">
    <source>
        <dbReference type="ARBA" id="ARBA00022448"/>
    </source>
</evidence>
<dbReference type="GO" id="GO:0016125">
    <property type="term" value="P:sterol metabolic process"/>
    <property type="evidence" value="ECO:0007669"/>
    <property type="project" value="UniProtKB-UniRule"/>
</dbReference>
<protein>
    <recommendedName>
        <fullName evidence="10">Protein ARV</fullName>
    </recommendedName>
</protein>
<dbReference type="PANTHER" id="PTHR14467">
    <property type="entry name" value="ARV1"/>
    <property type="match status" value="1"/>
</dbReference>
<keyword evidence="4 10" id="KW-0812">Transmembrane</keyword>
<evidence type="ECO:0000256" key="2">
    <source>
        <dbReference type="ARBA" id="ARBA00009187"/>
    </source>
</evidence>
<dbReference type="GO" id="GO:0000139">
    <property type="term" value="C:Golgi membrane"/>
    <property type="evidence" value="ECO:0007669"/>
    <property type="project" value="UniProtKB-SubCell"/>
</dbReference>
<dbReference type="PANTHER" id="PTHR14467:SF0">
    <property type="entry name" value="PROTEIN ARV1"/>
    <property type="match status" value="1"/>
</dbReference>
<dbReference type="Pfam" id="PF04161">
    <property type="entry name" value="Arv1"/>
    <property type="match status" value="2"/>
</dbReference>
<keyword evidence="10" id="KW-0746">Sphingolipid metabolism</keyword>
<organism evidence="11 12">
    <name type="scientific">Ambrosiozyma monospora</name>
    <name type="common">Yeast</name>
    <name type="synonym">Endomycopsis monosporus</name>
    <dbReference type="NCBI Taxonomy" id="43982"/>
    <lineage>
        <taxon>Eukaryota</taxon>
        <taxon>Fungi</taxon>
        <taxon>Dikarya</taxon>
        <taxon>Ascomycota</taxon>
        <taxon>Saccharomycotina</taxon>
        <taxon>Pichiomycetes</taxon>
        <taxon>Pichiales</taxon>
        <taxon>Pichiaceae</taxon>
        <taxon>Ambrosiozyma</taxon>
    </lineage>
</organism>
<keyword evidence="5 10" id="KW-0256">Endoplasmic reticulum</keyword>
<dbReference type="GO" id="GO:0032366">
    <property type="term" value="P:intracellular sterol transport"/>
    <property type="evidence" value="ECO:0007669"/>
    <property type="project" value="UniProtKB-UniRule"/>
</dbReference>
<feature type="transmembrane region" description="Helical" evidence="10">
    <location>
        <begin position="407"/>
        <end position="430"/>
    </location>
</feature>
<comment type="similarity">
    <text evidence="2 10">Belongs to the ARV1 family.</text>
</comment>
<name>A0A9W7DN37_AMBMO</name>
<comment type="caution">
    <text evidence="11">The sequence shown here is derived from an EMBL/GenBank/DDBJ whole genome shotgun (WGS) entry which is preliminary data.</text>
</comment>
<evidence type="ECO:0000256" key="1">
    <source>
        <dbReference type="ARBA" id="ARBA00004477"/>
    </source>
</evidence>
<evidence type="ECO:0000256" key="6">
    <source>
        <dbReference type="ARBA" id="ARBA00022989"/>
    </source>
</evidence>
<dbReference type="EMBL" id="BSXU01005024">
    <property type="protein sequence ID" value="GMG49822.1"/>
    <property type="molecule type" value="Genomic_DNA"/>
</dbReference>
<evidence type="ECO:0000256" key="10">
    <source>
        <dbReference type="RuleBase" id="RU368065"/>
    </source>
</evidence>
<evidence type="ECO:0000313" key="11">
    <source>
        <dbReference type="EMBL" id="GMG49822.1"/>
    </source>
</evidence>
<evidence type="ECO:0000256" key="7">
    <source>
        <dbReference type="ARBA" id="ARBA00023055"/>
    </source>
</evidence>
<keyword evidence="7 10" id="KW-0445">Lipid transport</keyword>
<comment type="function">
    <text evidence="10">Regulates also the sphingolipid metabolism.</text>
</comment>
<dbReference type="GO" id="GO:0006665">
    <property type="term" value="P:sphingolipid metabolic process"/>
    <property type="evidence" value="ECO:0007669"/>
    <property type="project" value="UniProtKB-UniRule"/>
</dbReference>